<evidence type="ECO:0000256" key="4">
    <source>
        <dbReference type="ARBA" id="ARBA00022989"/>
    </source>
</evidence>
<keyword evidence="3 6" id="KW-0812">Transmembrane</keyword>
<reference evidence="7 8" key="1">
    <citation type="journal article" date="2016" name="Sci. Rep.">
        <title>Peltaster fructicola genome reveals evolution from an invasive phytopathogen to an ectophytic parasite.</title>
        <authorList>
            <person name="Xu C."/>
            <person name="Chen H."/>
            <person name="Gleason M.L."/>
            <person name="Xu J.R."/>
            <person name="Liu H."/>
            <person name="Zhang R."/>
            <person name="Sun G."/>
        </authorList>
    </citation>
    <scope>NUCLEOTIDE SEQUENCE [LARGE SCALE GENOMIC DNA]</scope>
    <source>
        <strain evidence="7 8">LNHT1506</strain>
    </source>
</reference>
<evidence type="ECO:0000313" key="8">
    <source>
        <dbReference type="Proteomes" id="UP000503462"/>
    </source>
</evidence>
<feature type="transmembrane region" description="Helical" evidence="6">
    <location>
        <begin position="182"/>
        <end position="203"/>
    </location>
</feature>
<feature type="transmembrane region" description="Helical" evidence="6">
    <location>
        <begin position="215"/>
        <end position="233"/>
    </location>
</feature>
<keyword evidence="8" id="KW-1185">Reference proteome</keyword>
<dbReference type="PIRSF" id="PIRSF006060">
    <property type="entry name" value="AA_transporter"/>
    <property type="match status" value="1"/>
</dbReference>
<gene>
    <name evidence="7" type="ORF">AMS68_003698</name>
</gene>
<organism evidence="7 8">
    <name type="scientific">Peltaster fructicola</name>
    <dbReference type="NCBI Taxonomy" id="286661"/>
    <lineage>
        <taxon>Eukaryota</taxon>
        <taxon>Fungi</taxon>
        <taxon>Dikarya</taxon>
        <taxon>Ascomycota</taxon>
        <taxon>Pezizomycotina</taxon>
        <taxon>Dothideomycetes</taxon>
        <taxon>Dothideomycetes incertae sedis</taxon>
        <taxon>Peltaster</taxon>
    </lineage>
</organism>
<dbReference type="PANTHER" id="PTHR45649:SF14">
    <property type="entry name" value="GABA PERMEASE"/>
    <property type="match status" value="1"/>
</dbReference>
<evidence type="ECO:0000256" key="6">
    <source>
        <dbReference type="SAM" id="Phobius"/>
    </source>
</evidence>
<feature type="transmembrane region" description="Helical" evidence="6">
    <location>
        <begin position="342"/>
        <end position="365"/>
    </location>
</feature>
<comment type="subcellular location">
    <subcellularLocation>
        <location evidence="1">Membrane</location>
        <topology evidence="1">Multi-pass membrane protein</topology>
    </subcellularLocation>
</comment>
<dbReference type="EMBL" id="CP051140">
    <property type="protein sequence ID" value="QIW98180.1"/>
    <property type="molecule type" value="Genomic_DNA"/>
</dbReference>
<feature type="transmembrane region" description="Helical" evidence="6">
    <location>
        <begin position="143"/>
        <end position="162"/>
    </location>
</feature>
<dbReference type="PANTHER" id="PTHR45649">
    <property type="entry name" value="AMINO-ACID PERMEASE BAT1"/>
    <property type="match status" value="1"/>
</dbReference>
<dbReference type="InterPro" id="IPR002293">
    <property type="entry name" value="AA/rel_permease1"/>
</dbReference>
<evidence type="ECO:0000313" key="7">
    <source>
        <dbReference type="EMBL" id="QIW98180.1"/>
    </source>
</evidence>
<feature type="transmembrane region" description="Helical" evidence="6">
    <location>
        <begin position="93"/>
        <end position="111"/>
    </location>
</feature>
<evidence type="ECO:0008006" key="9">
    <source>
        <dbReference type="Google" id="ProtNLM"/>
    </source>
</evidence>
<evidence type="ECO:0000256" key="5">
    <source>
        <dbReference type="ARBA" id="ARBA00023136"/>
    </source>
</evidence>
<keyword evidence="5 6" id="KW-0472">Membrane</keyword>
<proteinExistence type="predicted"/>
<dbReference type="GO" id="GO:0022857">
    <property type="term" value="F:transmembrane transporter activity"/>
    <property type="evidence" value="ECO:0007669"/>
    <property type="project" value="InterPro"/>
</dbReference>
<feature type="transmembrane region" description="Helical" evidence="6">
    <location>
        <begin position="465"/>
        <end position="486"/>
    </location>
</feature>
<feature type="transmembrane region" description="Helical" evidence="6">
    <location>
        <begin position="253"/>
        <end position="271"/>
    </location>
</feature>
<name>A0A6H0XU36_9PEZI</name>
<protein>
    <recommendedName>
        <fullName evidence="9">Amino acid permease/ SLC12A domain-containing protein</fullName>
    </recommendedName>
</protein>
<dbReference type="Pfam" id="PF13520">
    <property type="entry name" value="AA_permease_2"/>
    <property type="match status" value="1"/>
</dbReference>
<dbReference type="GO" id="GO:0016020">
    <property type="term" value="C:membrane"/>
    <property type="evidence" value="ECO:0007669"/>
    <property type="project" value="UniProtKB-SubCell"/>
</dbReference>
<dbReference type="OrthoDB" id="3257095at2759"/>
<feature type="transmembrane region" description="Helical" evidence="6">
    <location>
        <begin position="498"/>
        <end position="518"/>
    </location>
</feature>
<dbReference type="AlphaFoldDB" id="A0A6H0XU36"/>
<dbReference type="Gene3D" id="1.20.1740.10">
    <property type="entry name" value="Amino acid/polyamine transporter I"/>
    <property type="match status" value="1"/>
</dbReference>
<evidence type="ECO:0000256" key="2">
    <source>
        <dbReference type="ARBA" id="ARBA00022448"/>
    </source>
</evidence>
<feature type="transmembrane region" description="Helical" evidence="6">
    <location>
        <begin position="422"/>
        <end position="444"/>
    </location>
</feature>
<accession>A0A6H0XU36</accession>
<feature type="transmembrane region" description="Helical" evidence="6">
    <location>
        <begin position="56"/>
        <end position="73"/>
    </location>
</feature>
<evidence type="ECO:0000256" key="1">
    <source>
        <dbReference type="ARBA" id="ARBA00004141"/>
    </source>
</evidence>
<keyword evidence="4 6" id="KW-1133">Transmembrane helix</keyword>
<feature type="transmembrane region" description="Helical" evidence="6">
    <location>
        <begin position="292"/>
        <end position="322"/>
    </location>
</feature>
<dbReference type="Proteomes" id="UP000503462">
    <property type="component" value="Chromosome 2"/>
</dbReference>
<keyword evidence="2" id="KW-0813">Transport</keyword>
<sequence>MDKPGAHIAASGVGPMERISLEELHDGKSNVHQKGGSPQDEREMMRMGKNQELRRNFKFVGIVGFVTILQSTWEGVLLTNYYGLLNGGTAGVIWVTIAVWLCMLAMIASLGEMASMAPTAGGQYHWVSEFAPRSFQKPLSYVVGWYCCLGWIAGIPSCGLQLASLLQEMVLLADPDSAMTEAWQVTLVVFLAIFLTVGFNIFFAHQLPLAEGMILFVHVFGFFAFLLVLWIMADHVPAEQVFTTFNNGGGWSTQGLSCLVGLTTPIWCFIGPDAGAHMSEELKDASLQLPRAMIWATFANGIMGITMLISFCFCITDLQSVFDTSNPTTVIGVIYNATQSQAGTLVLGSLLVILLFFSTVTTIASSSRQIWAFSRDRGLPFSSWIQWVRPGWDIPVNALVLCLIISIALSAINFGSQTALNAILSISNAALIFSYIISVGCIRLKRLRGEPLLPRRWSLGKWGWLINDITLAFLLVAFLFCFFPEYPSVGDDNWAADFNWAIVLFAGTAVLASVYYVLGGSTRYVAPITLIKDE</sequence>
<evidence type="ECO:0000256" key="3">
    <source>
        <dbReference type="ARBA" id="ARBA00022692"/>
    </source>
</evidence>
<feature type="transmembrane region" description="Helical" evidence="6">
    <location>
        <begin position="396"/>
        <end position="416"/>
    </location>
</feature>